<keyword evidence="1" id="KW-0812">Transmembrane</keyword>
<feature type="transmembrane region" description="Helical" evidence="1">
    <location>
        <begin position="46"/>
        <end position="71"/>
    </location>
</feature>
<name>A0A843XY94_COLES</name>
<accession>A0A843XY94</accession>
<evidence type="ECO:0000313" key="2">
    <source>
        <dbReference type="EMBL" id="MQM23657.1"/>
    </source>
</evidence>
<comment type="caution">
    <text evidence="2">The sequence shown here is derived from an EMBL/GenBank/DDBJ whole genome shotgun (WGS) entry which is preliminary data.</text>
</comment>
<dbReference type="Proteomes" id="UP000652761">
    <property type="component" value="Unassembled WGS sequence"/>
</dbReference>
<organism evidence="2 3">
    <name type="scientific">Colocasia esculenta</name>
    <name type="common">Wild taro</name>
    <name type="synonym">Arum esculentum</name>
    <dbReference type="NCBI Taxonomy" id="4460"/>
    <lineage>
        <taxon>Eukaryota</taxon>
        <taxon>Viridiplantae</taxon>
        <taxon>Streptophyta</taxon>
        <taxon>Embryophyta</taxon>
        <taxon>Tracheophyta</taxon>
        <taxon>Spermatophyta</taxon>
        <taxon>Magnoliopsida</taxon>
        <taxon>Liliopsida</taxon>
        <taxon>Araceae</taxon>
        <taxon>Aroideae</taxon>
        <taxon>Colocasieae</taxon>
        <taxon>Colocasia</taxon>
    </lineage>
</organism>
<evidence type="ECO:0000256" key="1">
    <source>
        <dbReference type="SAM" id="Phobius"/>
    </source>
</evidence>
<evidence type="ECO:0000313" key="3">
    <source>
        <dbReference type="Proteomes" id="UP000652761"/>
    </source>
</evidence>
<proteinExistence type="predicted"/>
<keyword evidence="1" id="KW-1133">Transmembrane helix</keyword>
<reference evidence="2" key="1">
    <citation type="submission" date="2017-07" db="EMBL/GenBank/DDBJ databases">
        <title>Taro Niue Genome Assembly and Annotation.</title>
        <authorList>
            <person name="Atibalentja N."/>
            <person name="Keating K."/>
            <person name="Fields C.J."/>
        </authorList>
    </citation>
    <scope>NUCLEOTIDE SEQUENCE</scope>
    <source>
        <strain evidence="2">Niue_2</strain>
        <tissue evidence="2">Leaf</tissue>
    </source>
</reference>
<keyword evidence="3" id="KW-1185">Reference proteome</keyword>
<feature type="transmembrane region" description="Helical" evidence="1">
    <location>
        <begin position="124"/>
        <end position="148"/>
    </location>
</feature>
<gene>
    <name evidence="2" type="ORF">Taro_056723</name>
</gene>
<dbReference type="EMBL" id="NMUH01017253">
    <property type="protein sequence ID" value="MQM23657.1"/>
    <property type="molecule type" value="Genomic_DNA"/>
</dbReference>
<sequence>MLRMEGRIGIGIDPGRSDPGSDRIEGSAGSQGIWLPRWPLIGCMMLLSFISPLSMPLSFSSASLMFCFWYITFSKPYTCSPSISCISLASSCGPSGSPIIDLHHHLDLVWCHHYELVAALFSFFAWYMFFFLVLWLLNSSLFVLQLFLMQTEWEAL</sequence>
<protein>
    <submittedName>
        <fullName evidence="2">Uncharacterized protein</fullName>
    </submittedName>
</protein>
<dbReference type="AlphaFoldDB" id="A0A843XY94"/>
<keyword evidence="1" id="KW-0472">Membrane</keyword>